<evidence type="ECO:0000256" key="3">
    <source>
        <dbReference type="ARBA" id="ARBA00038874"/>
    </source>
</evidence>
<dbReference type="Gene3D" id="3.30.200.20">
    <property type="entry name" value="Phosphorylase Kinase, domain 1"/>
    <property type="match status" value="1"/>
</dbReference>
<dbReference type="GO" id="GO:0006646">
    <property type="term" value="P:phosphatidylethanolamine biosynthetic process"/>
    <property type="evidence" value="ECO:0007669"/>
    <property type="project" value="TreeGrafter"/>
</dbReference>
<comment type="pathway">
    <text evidence="1">Phospholipid metabolism; phosphatidylethanolamine biosynthesis; phosphatidylethanolamine from ethanolamine: step 1/3.</text>
</comment>
<dbReference type="PANTHER" id="PTHR22603:SF66">
    <property type="entry name" value="ETHANOLAMINE KINASE"/>
    <property type="match status" value="1"/>
</dbReference>
<name>A0AAD1YXH7_9LAMI</name>
<dbReference type="Pfam" id="PF01633">
    <property type="entry name" value="Choline_kinase"/>
    <property type="match status" value="1"/>
</dbReference>
<reference evidence="4" key="1">
    <citation type="submission" date="2023-05" db="EMBL/GenBank/DDBJ databases">
        <authorList>
            <person name="Huff M."/>
        </authorList>
    </citation>
    <scope>NUCLEOTIDE SEQUENCE</scope>
</reference>
<sequence>MGEVNIWNAVQVAEIHSSEIPSSPLTVDNSLPLPDMKPCIVRLCKDLFKQWSNLDDSDFSLETVSGGITNLLLKVSVREEKRNIVNLTVRLYGPNTEYVINRERELQAIPYLSAAGFGAKLLGVFGNGMVQSFINARTLTPSGKHLEDEICSKAAKT</sequence>
<dbReference type="GO" id="GO:0004305">
    <property type="term" value="F:ethanolamine kinase activity"/>
    <property type="evidence" value="ECO:0007669"/>
    <property type="project" value="UniProtKB-EC"/>
</dbReference>
<dbReference type="EC" id="2.7.1.82" evidence="3"/>
<evidence type="ECO:0000313" key="5">
    <source>
        <dbReference type="Proteomes" id="UP000834106"/>
    </source>
</evidence>
<accession>A0AAD1YXH7</accession>
<dbReference type="InterPro" id="IPR011009">
    <property type="entry name" value="Kinase-like_dom_sf"/>
</dbReference>
<keyword evidence="5" id="KW-1185">Reference proteome</keyword>
<dbReference type="PANTHER" id="PTHR22603">
    <property type="entry name" value="CHOLINE/ETHANOALAMINE KINASE"/>
    <property type="match status" value="1"/>
</dbReference>
<protein>
    <recommendedName>
        <fullName evidence="3">ethanolamine kinase</fullName>
        <ecNumber evidence="3">2.7.1.82</ecNumber>
    </recommendedName>
</protein>
<comment type="similarity">
    <text evidence="2">Belongs to the choline/ethanolamine kinase family.</text>
</comment>
<gene>
    <name evidence="4" type="ORF">FPE_LOCUS6390</name>
</gene>
<dbReference type="Proteomes" id="UP000834106">
    <property type="component" value="Chromosome 4"/>
</dbReference>
<evidence type="ECO:0000256" key="2">
    <source>
        <dbReference type="ARBA" id="ARBA00038211"/>
    </source>
</evidence>
<dbReference type="EMBL" id="OU503039">
    <property type="protein sequence ID" value="CAI9758960.1"/>
    <property type="molecule type" value="Genomic_DNA"/>
</dbReference>
<dbReference type="AlphaFoldDB" id="A0AAD1YXH7"/>
<evidence type="ECO:0000313" key="4">
    <source>
        <dbReference type="EMBL" id="CAI9758960.1"/>
    </source>
</evidence>
<proteinExistence type="inferred from homology"/>
<dbReference type="SUPFAM" id="SSF56112">
    <property type="entry name" value="Protein kinase-like (PK-like)"/>
    <property type="match status" value="1"/>
</dbReference>
<evidence type="ECO:0000256" key="1">
    <source>
        <dbReference type="ARBA" id="ARBA00037883"/>
    </source>
</evidence>
<dbReference type="GO" id="GO:0005737">
    <property type="term" value="C:cytoplasm"/>
    <property type="evidence" value="ECO:0007669"/>
    <property type="project" value="TreeGrafter"/>
</dbReference>
<organism evidence="4 5">
    <name type="scientific">Fraxinus pennsylvanica</name>
    <dbReference type="NCBI Taxonomy" id="56036"/>
    <lineage>
        <taxon>Eukaryota</taxon>
        <taxon>Viridiplantae</taxon>
        <taxon>Streptophyta</taxon>
        <taxon>Embryophyta</taxon>
        <taxon>Tracheophyta</taxon>
        <taxon>Spermatophyta</taxon>
        <taxon>Magnoliopsida</taxon>
        <taxon>eudicotyledons</taxon>
        <taxon>Gunneridae</taxon>
        <taxon>Pentapetalae</taxon>
        <taxon>asterids</taxon>
        <taxon>lamiids</taxon>
        <taxon>Lamiales</taxon>
        <taxon>Oleaceae</taxon>
        <taxon>Oleeae</taxon>
        <taxon>Fraxinus</taxon>
    </lineage>
</organism>